<dbReference type="GO" id="GO:0046872">
    <property type="term" value="F:metal ion binding"/>
    <property type="evidence" value="ECO:0007669"/>
    <property type="project" value="UniProtKB-UniRule"/>
</dbReference>
<dbReference type="InterPro" id="IPR001199">
    <property type="entry name" value="Cyt_B5-like_heme/steroid-bd"/>
</dbReference>
<evidence type="ECO:0000259" key="7">
    <source>
        <dbReference type="PROSITE" id="PS50255"/>
    </source>
</evidence>
<sequence>VIHDKVYDVTKFLHEHPGGEEVLEESAGKNATKDFDDADHSSSAISQLDNYYLGDIVDEEKTEKPKTVAKKSTDKSNNRPWFRRLLN</sequence>
<evidence type="ECO:0000313" key="8">
    <source>
        <dbReference type="EMBL" id="KAJ6615182.1"/>
    </source>
</evidence>
<evidence type="ECO:0000256" key="4">
    <source>
        <dbReference type="ARBA" id="ARBA00038168"/>
    </source>
</evidence>
<comment type="caution">
    <text evidence="8">The sequence shown here is derived from an EMBL/GenBank/DDBJ whole genome shotgun (WGS) entry which is preliminary data.</text>
</comment>
<evidence type="ECO:0000313" key="9">
    <source>
        <dbReference type="Proteomes" id="UP001151699"/>
    </source>
</evidence>
<dbReference type="InterPro" id="IPR050668">
    <property type="entry name" value="Cytochrome_b5"/>
</dbReference>
<dbReference type="GO" id="GO:0016020">
    <property type="term" value="C:membrane"/>
    <property type="evidence" value="ECO:0007669"/>
    <property type="project" value="TreeGrafter"/>
</dbReference>
<dbReference type="PROSITE" id="PS50255">
    <property type="entry name" value="CYTOCHROME_B5_2"/>
    <property type="match status" value="1"/>
</dbReference>
<dbReference type="GO" id="GO:0020037">
    <property type="term" value="F:heme binding"/>
    <property type="evidence" value="ECO:0007669"/>
    <property type="project" value="UniProtKB-UniRule"/>
</dbReference>
<accession>A0A9Q0MID9</accession>
<keyword evidence="3 5" id="KW-0408">Iron</keyword>
<dbReference type="SUPFAM" id="SSF55856">
    <property type="entry name" value="Cytochrome b5-like heme/steroid binding domain"/>
    <property type="match status" value="1"/>
</dbReference>
<organism evidence="8 9">
    <name type="scientific">Pseudolycoriella hygida</name>
    <dbReference type="NCBI Taxonomy" id="35572"/>
    <lineage>
        <taxon>Eukaryota</taxon>
        <taxon>Metazoa</taxon>
        <taxon>Ecdysozoa</taxon>
        <taxon>Arthropoda</taxon>
        <taxon>Hexapoda</taxon>
        <taxon>Insecta</taxon>
        <taxon>Pterygota</taxon>
        <taxon>Neoptera</taxon>
        <taxon>Endopterygota</taxon>
        <taxon>Diptera</taxon>
        <taxon>Nematocera</taxon>
        <taxon>Sciaroidea</taxon>
        <taxon>Sciaridae</taxon>
        <taxon>Pseudolycoriella</taxon>
    </lineage>
</organism>
<name>A0A9Q0MID9_9DIPT</name>
<feature type="region of interest" description="Disordered" evidence="6">
    <location>
        <begin position="18"/>
        <end position="42"/>
    </location>
</feature>
<dbReference type="InterPro" id="IPR018506">
    <property type="entry name" value="Cyt_B5_heme-BS"/>
</dbReference>
<dbReference type="OrthoDB" id="260519at2759"/>
<comment type="similarity">
    <text evidence="4 5">Belongs to the cytochrome b5 family.</text>
</comment>
<dbReference type="InterPro" id="IPR036400">
    <property type="entry name" value="Cyt_B5-like_heme/steroid_sf"/>
</dbReference>
<dbReference type="SMART" id="SM01117">
    <property type="entry name" value="Cyt-b5"/>
    <property type="match status" value="1"/>
</dbReference>
<keyword evidence="1 5" id="KW-0349">Heme</keyword>
<dbReference type="PROSITE" id="PS00191">
    <property type="entry name" value="CYTOCHROME_B5_1"/>
    <property type="match status" value="1"/>
</dbReference>
<feature type="non-terminal residue" evidence="8">
    <location>
        <position position="1"/>
    </location>
</feature>
<keyword evidence="2 5" id="KW-0479">Metal-binding</keyword>
<evidence type="ECO:0000256" key="5">
    <source>
        <dbReference type="RuleBase" id="RU362121"/>
    </source>
</evidence>
<evidence type="ECO:0000256" key="2">
    <source>
        <dbReference type="ARBA" id="ARBA00022723"/>
    </source>
</evidence>
<gene>
    <name evidence="8" type="primary">Cyt-b5_0</name>
    <name evidence="8" type="ORF">Bhyg_18015</name>
</gene>
<dbReference type="PRINTS" id="PR00363">
    <property type="entry name" value="CYTOCHROMEB5"/>
</dbReference>
<dbReference type="Pfam" id="PF00173">
    <property type="entry name" value="Cyt-b5"/>
    <property type="match status" value="1"/>
</dbReference>
<dbReference type="Gene3D" id="3.10.120.10">
    <property type="entry name" value="Cytochrome b5-like heme/steroid binding domain"/>
    <property type="match status" value="1"/>
</dbReference>
<evidence type="ECO:0000256" key="3">
    <source>
        <dbReference type="ARBA" id="ARBA00023004"/>
    </source>
</evidence>
<feature type="domain" description="Cytochrome b5 heme-binding" evidence="7">
    <location>
        <begin position="1"/>
        <end position="57"/>
    </location>
</feature>
<reference evidence="8" key="1">
    <citation type="submission" date="2022-07" db="EMBL/GenBank/DDBJ databases">
        <authorList>
            <person name="Trinca V."/>
            <person name="Uliana J.V.C."/>
            <person name="Torres T.T."/>
            <person name="Ward R.J."/>
            <person name="Monesi N."/>
        </authorList>
    </citation>
    <scope>NUCLEOTIDE SEQUENCE</scope>
    <source>
        <strain evidence="8">HSMRA1968</strain>
        <tissue evidence="8">Whole embryos</tissue>
    </source>
</reference>
<feature type="compositionally biased region" description="Basic and acidic residues" evidence="6">
    <location>
        <begin position="31"/>
        <end position="40"/>
    </location>
</feature>
<dbReference type="Proteomes" id="UP001151699">
    <property type="component" value="Unassembled WGS sequence"/>
</dbReference>
<dbReference type="EMBL" id="WJQU01004598">
    <property type="protein sequence ID" value="KAJ6615182.1"/>
    <property type="molecule type" value="Genomic_DNA"/>
</dbReference>
<protein>
    <submittedName>
        <fullName evidence="8">Cytochrome b5</fullName>
    </submittedName>
</protein>
<keyword evidence="9" id="KW-1185">Reference proteome</keyword>
<evidence type="ECO:0000256" key="6">
    <source>
        <dbReference type="SAM" id="MobiDB-lite"/>
    </source>
</evidence>
<dbReference type="PANTHER" id="PTHR19359">
    <property type="entry name" value="CYTOCHROME B5"/>
    <property type="match status" value="1"/>
</dbReference>
<dbReference type="PANTHER" id="PTHR19359:SF14">
    <property type="entry name" value="CYTOCHROME B5 A"/>
    <property type="match status" value="1"/>
</dbReference>
<proteinExistence type="inferred from homology"/>
<evidence type="ECO:0000256" key="1">
    <source>
        <dbReference type="ARBA" id="ARBA00022617"/>
    </source>
</evidence>
<dbReference type="AlphaFoldDB" id="A0A9Q0MID9"/>